<feature type="compositionally biased region" description="Basic and acidic residues" evidence="1">
    <location>
        <begin position="392"/>
        <end position="403"/>
    </location>
</feature>
<dbReference type="Proteomes" id="UP000078576">
    <property type="component" value="Unassembled WGS sequence"/>
</dbReference>
<dbReference type="InterPro" id="IPR051213">
    <property type="entry name" value="START_lipid_transfer"/>
</dbReference>
<accession>A0A194UX84</accession>
<feature type="compositionally biased region" description="Polar residues" evidence="1">
    <location>
        <begin position="407"/>
        <end position="417"/>
    </location>
</feature>
<feature type="compositionally biased region" description="Basic and acidic residues" evidence="1">
    <location>
        <begin position="572"/>
        <end position="628"/>
    </location>
</feature>
<feature type="region of interest" description="Disordered" evidence="1">
    <location>
        <begin position="41"/>
        <end position="95"/>
    </location>
</feature>
<evidence type="ECO:0000313" key="4">
    <source>
        <dbReference type="Proteomes" id="UP000078576"/>
    </source>
</evidence>
<dbReference type="AlphaFoldDB" id="A0A194UX84"/>
<evidence type="ECO:0000256" key="1">
    <source>
        <dbReference type="SAM" id="MobiDB-lite"/>
    </source>
</evidence>
<feature type="region of interest" description="Disordered" evidence="1">
    <location>
        <begin position="274"/>
        <end position="333"/>
    </location>
</feature>
<keyword evidence="4" id="KW-1185">Reference proteome</keyword>
<feature type="compositionally biased region" description="Basic and acidic residues" evidence="1">
    <location>
        <begin position="535"/>
        <end position="556"/>
    </location>
</feature>
<feature type="region of interest" description="Disordered" evidence="1">
    <location>
        <begin position="462"/>
        <end position="628"/>
    </location>
</feature>
<proteinExistence type="predicted"/>
<sequence>MAHHEPLKALGPIDWADVTGDDLSTFLSTTFSSAQTVIDSIPALPGQQQQTSRARSHTDSSVLAASSQSSSSTDDPTTTTTKTGRNHANTTAGADAAAAAAASAATAAQLLKEWKEVKVPPKDNPMDISVFRLGGKDGRGAWFARRSLHEGVPFDKFRLGLEREFGETMKNSKGPGTGNVRGIGAERRAERVVCEGVGKAEVWLLSAQFPGPTTPRDFLTLLLTGGSGFEEGEGKGKGNGPRQFMVVSRPCNHPECQPRSGYIRGNYESVEIIREVPTDKPVRRVRSSTDLSSRQDKPNGSEDADPEAGRAMSQSLSKLPDADAEEASADKAATETEMAIEWIMVTRSDPGGSVPRFMVEKGTPGGIVNDAGRFIKWLDSKKIEDLQEPLDDNLKDGAVKNDDSEAPTPTQDPSSTDVPPGALPETTELSSSQEDIQPSGFYNMIAGALGAMASRLPGIAVSATGTHTDDSDSDSEGSERSFASAQEVDPETPLAKTTTIPPPGGDNTTGAAGGENASTHSTKSDESSSKASLSQHEKALKKLQERQRKLNEKMARQQESNAQSKQSQGDDALAKLKEKHDREVARQEENYRKEVKKLEEKRLKEEKKAEEKRKKQQEKEERENMSMQLEKVKVERDVALKQIEILKEQVGELQAQNTKLVLQLGQFSKSEESIAIGARKLDEEKSS</sequence>
<feature type="compositionally biased region" description="Polar residues" evidence="1">
    <location>
        <begin position="427"/>
        <end position="436"/>
    </location>
</feature>
<feature type="domain" description="DUF3074" evidence="2">
    <location>
        <begin position="142"/>
        <end position="378"/>
    </location>
</feature>
<feature type="region of interest" description="Disordered" evidence="1">
    <location>
        <begin position="388"/>
        <end position="436"/>
    </location>
</feature>
<feature type="compositionally biased region" description="Polar residues" evidence="1">
    <location>
        <begin position="557"/>
        <end position="569"/>
    </location>
</feature>
<name>A0A194UX84_CYTMA</name>
<feature type="compositionally biased region" description="Low complexity" evidence="1">
    <location>
        <begin position="59"/>
        <end position="95"/>
    </location>
</feature>
<evidence type="ECO:0000259" key="2">
    <source>
        <dbReference type="Pfam" id="PF11274"/>
    </source>
</evidence>
<organism evidence="3 4">
    <name type="scientific">Cytospora mali</name>
    <name type="common">Apple Valsa canker fungus</name>
    <name type="synonym">Valsa mali</name>
    <dbReference type="NCBI Taxonomy" id="578113"/>
    <lineage>
        <taxon>Eukaryota</taxon>
        <taxon>Fungi</taxon>
        <taxon>Dikarya</taxon>
        <taxon>Ascomycota</taxon>
        <taxon>Pezizomycotina</taxon>
        <taxon>Sordariomycetes</taxon>
        <taxon>Sordariomycetidae</taxon>
        <taxon>Diaporthales</taxon>
        <taxon>Cytosporaceae</taxon>
        <taxon>Cytospora</taxon>
    </lineage>
</organism>
<dbReference type="EMBL" id="KN714687">
    <property type="protein sequence ID" value="KUI56305.1"/>
    <property type="molecule type" value="Genomic_DNA"/>
</dbReference>
<dbReference type="PANTHER" id="PTHR19308:SF14">
    <property type="entry name" value="START DOMAIN-CONTAINING PROTEIN"/>
    <property type="match status" value="1"/>
</dbReference>
<reference evidence="4" key="1">
    <citation type="submission" date="2014-12" db="EMBL/GenBank/DDBJ databases">
        <title>Genome Sequence of Valsa Canker Pathogens Uncovers a Specific Adaption of Colonization on Woody Bark.</title>
        <authorList>
            <person name="Yin Z."/>
            <person name="Liu H."/>
            <person name="Gao X."/>
            <person name="Li Z."/>
            <person name="Song N."/>
            <person name="Ke X."/>
            <person name="Dai Q."/>
            <person name="Wu Y."/>
            <person name="Sun Y."/>
            <person name="Xu J.-R."/>
            <person name="Kang Z.K."/>
            <person name="Wang L."/>
            <person name="Huang L."/>
        </authorList>
    </citation>
    <scope>NUCLEOTIDE SEQUENCE [LARGE SCALE GENOMIC DNA]</scope>
    <source>
        <strain evidence="4">SXYL134</strain>
    </source>
</reference>
<dbReference type="SUPFAM" id="SSF55961">
    <property type="entry name" value="Bet v1-like"/>
    <property type="match status" value="1"/>
</dbReference>
<dbReference type="Pfam" id="PF11274">
    <property type="entry name" value="DUF3074"/>
    <property type="match status" value="1"/>
</dbReference>
<dbReference type="STRING" id="694573.A0A194UX84"/>
<evidence type="ECO:0000313" key="3">
    <source>
        <dbReference type="EMBL" id="KUI56305.1"/>
    </source>
</evidence>
<dbReference type="InterPro" id="IPR023393">
    <property type="entry name" value="START-like_dom_sf"/>
</dbReference>
<dbReference type="InterPro" id="IPR024500">
    <property type="entry name" value="DUF3074"/>
</dbReference>
<gene>
    <name evidence="3" type="ORF">VP1G_03578</name>
</gene>
<dbReference type="PANTHER" id="PTHR19308">
    <property type="entry name" value="PHOSPHATIDYLCHOLINE TRANSFER PROTEIN"/>
    <property type="match status" value="1"/>
</dbReference>
<dbReference type="OrthoDB" id="5403181at2759"/>
<protein>
    <recommendedName>
        <fullName evidence="2">DUF3074 domain-containing protein</fullName>
    </recommendedName>
</protein>
<dbReference type="Gene3D" id="3.30.530.20">
    <property type="match status" value="1"/>
</dbReference>